<evidence type="ECO:0000313" key="2">
    <source>
        <dbReference type="EMBL" id="SKC37450.1"/>
    </source>
</evidence>
<keyword evidence="3" id="KW-1185">Reference proteome</keyword>
<dbReference type="GO" id="GO:0016740">
    <property type="term" value="F:transferase activity"/>
    <property type="evidence" value="ECO:0007669"/>
    <property type="project" value="UniProtKB-KW"/>
</dbReference>
<keyword evidence="2" id="KW-0808">Transferase</keyword>
<sequence>MTARIALLGEAGIANVGNDASVAQVIRLLEESDHDVEVTLVGREPGGAEAALGRPALSSRAPWGYRGPLHASVLAKGLRTFLDVAHLVRLVGRFDVVVVPGTGALEVGRGGPPGGQILSLLLTGAACRLRRTPFVWVAVGGSRYSRRLTRAAVRATAATATVRSYRDPATLEAVRSCGTDTSRDVLMDDIVTARTDTPRAAADGGSEAVRDTVVVSVLDVPSATGEAQATAAERQRYHDEMSLVVGALLDRGTPVRVVVSDAADVPVARRIVDAVARDRPGPRPEVRVPHDFDELSDDVAGVRAVVGSRFHVLVASALSRVPFVTVEHADKVRMLSDDARVGAYRVDAYAFRADELLESLDALLDKREALALDLDAWAVDARRRTRSGYDEVLTRLDEMGVFACQADPAPRRG</sequence>
<dbReference type="PANTHER" id="PTHR36836">
    <property type="entry name" value="COLANIC ACID BIOSYNTHESIS PROTEIN WCAK"/>
    <property type="match status" value="1"/>
</dbReference>
<dbReference type="RefSeq" id="WP_176168752.1">
    <property type="nucleotide sequence ID" value="NZ_FUZQ01000001.1"/>
</dbReference>
<name>A0A1T5IED8_9MICO</name>
<dbReference type="STRING" id="526729.SAMN04324258_0407"/>
<dbReference type="PANTHER" id="PTHR36836:SF1">
    <property type="entry name" value="COLANIC ACID BIOSYNTHESIS PROTEIN WCAK"/>
    <property type="match status" value="1"/>
</dbReference>
<gene>
    <name evidence="2" type="ORF">SAMN04324258_0407</name>
</gene>
<evidence type="ECO:0000259" key="1">
    <source>
        <dbReference type="Pfam" id="PF04230"/>
    </source>
</evidence>
<dbReference type="Pfam" id="PF04230">
    <property type="entry name" value="PS_pyruv_trans"/>
    <property type="match status" value="1"/>
</dbReference>
<dbReference type="Proteomes" id="UP000189777">
    <property type="component" value="Unassembled WGS sequence"/>
</dbReference>
<protein>
    <submittedName>
        <fullName evidence="2">Polysaccharide pyruvyl transferase family protein WcaK</fullName>
    </submittedName>
</protein>
<evidence type="ECO:0000313" key="3">
    <source>
        <dbReference type="Proteomes" id="UP000189777"/>
    </source>
</evidence>
<dbReference type="AlphaFoldDB" id="A0A1T5IED8"/>
<dbReference type="EMBL" id="FUZQ01000001">
    <property type="protein sequence ID" value="SKC37450.1"/>
    <property type="molecule type" value="Genomic_DNA"/>
</dbReference>
<proteinExistence type="predicted"/>
<organism evidence="2 3">
    <name type="scientific">Krasilnikoviella flava</name>
    <dbReference type="NCBI Taxonomy" id="526729"/>
    <lineage>
        <taxon>Bacteria</taxon>
        <taxon>Bacillati</taxon>
        <taxon>Actinomycetota</taxon>
        <taxon>Actinomycetes</taxon>
        <taxon>Micrococcales</taxon>
        <taxon>Promicromonosporaceae</taxon>
        <taxon>Krasilnikoviella</taxon>
    </lineage>
</organism>
<dbReference type="InterPro" id="IPR007345">
    <property type="entry name" value="Polysacch_pyruvyl_Trfase"/>
</dbReference>
<accession>A0A1T5IED8</accession>
<feature type="domain" description="Polysaccharide pyruvyl transferase" evidence="1">
    <location>
        <begin position="15"/>
        <end position="328"/>
    </location>
</feature>
<reference evidence="2 3" key="1">
    <citation type="submission" date="2017-02" db="EMBL/GenBank/DDBJ databases">
        <authorList>
            <person name="Peterson S.W."/>
        </authorList>
    </citation>
    <scope>NUCLEOTIDE SEQUENCE [LARGE SCALE GENOMIC DNA]</scope>
    <source>
        <strain evidence="2 3">DSM 21481</strain>
    </source>
</reference>